<dbReference type="EMBL" id="CP051775">
    <property type="protein sequence ID" value="QJE72149.1"/>
    <property type="molecule type" value="Genomic_DNA"/>
</dbReference>
<evidence type="ECO:0000313" key="2">
    <source>
        <dbReference type="Proteomes" id="UP000501891"/>
    </source>
</evidence>
<dbReference type="Proteomes" id="UP000501891">
    <property type="component" value="Chromosome"/>
</dbReference>
<protein>
    <submittedName>
        <fullName evidence="1">Uncharacterized protein</fullName>
    </submittedName>
</protein>
<dbReference type="KEGG" id="acru:HHL28_02670"/>
<gene>
    <name evidence="1" type="ORF">HHL28_02670</name>
</gene>
<name>A0A858R3Y5_9PROT</name>
<organism evidence="1 2">
    <name type="scientific">Aerophototrophica crusticola</name>
    <dbReference type="NCBI Taxonomy" id="1709002"/>
    <lineage>
        <taxon>Bacteria</taxon>
        <taxon>Pseudomonadati</taxon>
        <taxon>Pseudomonadota</taxon>
        <taxon>Alphaproteobacteria</taxon>
        <taxon>Rhodospirillales</taxon>
        <taxon>Rhodospirillaceae</taxon>
        <taxon>Aerophototrophica</taxon>
    </lineage>
</organism>
<keyword evidence="2" id="KW-1185">Reference proteome</keyword>
<proteinExistence type="predicted"/>
<dbReference type="AlphaFoldDB" id="A0A858R3Y5"/>
<sequence length="155" mass="16365">MAGVALLALSGCGSDRDSFRPGCPNVGIVRDAATWRQEGGVAVMARVDAACEYEDTGVTVTADLTITGRTAEGANPGRLPLEYFVVVTDPQRNVIAKQVFATGVDISGGTGAVAESLVQFIPAAPTVDARWYEVLVGFQLPPEQVETNRRVNEGR</sequence>
<accession>A0A858R3Y5</accession>
<evidence type="ECO:0000313" key="1">
    <source>
        <dbReference type="EMBL" id="QJE72149.1"/>
    </source>
</evidence>
<reference evidence="1" key="1">
    <citation type="submission" date="2020-04" db="EMBL/GenBank/DDBJ databases">
        <title>A desert anoxygenic phototrophic bacterium fixes CO2 using RubisCO under aerobic conditions.</title>
        <authorList>
            <person name="Tang K."/>
        </authorList>
    </citation>
    <scope>NUCLEOTIDE SEQUENCE [LARGE SCALE GENOMIC DNA]</scope>
    <source>
        <strain evidence="1">MIMtkB3</strain>
    </source>
</reference>